<dbReference type="EMBL" id="CAJNOQ010020502">
    <property type="protein sequence ID" value="CAF1470082.1"/>
    <property type="molecule type" value="Genomic_DNA"/>
</dbReference>
<dbReference type="AlphaFoldDB" id="A0A815R040"/>
<reference evidence="3" key="1">
    <citation type="submission" date="2021-02" db="EMBL/GenBank/DDBJ databases">
        <authorList>
            <person name="Nowell W R."/>
        </authorList>
    </citation>
    <scope>NUCLEOTIDE SEQUENCE</scope>
</reference>
<evidence type="ECO:0000313" key="4">
    <source>
        <dbReference type="EMBL" id="CAF3815107.1"/>
    </source>
</evidence>
<evidence type="ECO:0000313" key="2">
    <source>
        <dbReference type="EMBL" id="CAF1047329.1"/>
    </source>
</evidence>
<protein>
    <submittedName>
        <fullName evidence="3">Uncharacterized protein</fullName>
    </submittedName>
</protein>
<evidence type="ECO:0000313" key="5">
    <source>
        <dbReference type="EMBL" id="CAF4338103.1"/>
    </source>
</evidence>
<dbReference type="Proteomes" id="UP000677228">
    <property type="component" value="Unassembled WGS sequence"/>
</dbReference>
<evidence type="ECO:0000313" key="6">
    <source>
        <dbReference type="Proteomes" id="UP000663829"/>
    </source>
</evidence>
<organism evidence="3 6">
    <name type="scientific">Didymodactylos carnosus</name>
    <dbReference type="NCBI Taxonomy" id="1234261"/>
    <lineage>
        <taxon>Eukaryota</taxon>
        <taxon>Metazoa</taxon>
        <taxon>Spiralia</taxon>
        <taxon>Gnathifera</taxon>
        <taxon>Rotifera</taxon>
        <taxon>Eurotatoria</taxon>
        <taxon>Bdelloidea</taxon>
        <taxon>Philodinida</taxon>
        <taxon>Philodinidae</taxon>
        <taxon>Didymodactylos</taxon>
    </lineage>
</organism>
<feature type="compositionally biased region" description="Polar residues" evidence="1">
    <location>
        <begin position="1"/>
        <end position="14"/>
    </location>
</feature>
<feature type="compositionally biased region" description="Low complexity" evidence="1">
    <location>
        <begin position="15"/>
        <end position="25"/>
    </location>
</feature>
<proteinExistence type="predicted"/>
<evidence type="ECO:0000256" key="1">
    <source>
        <dbReference type="SAM" id="MobiDB-lite"/>
    </source>
</evidence>
<sequence length="82" mass="9163">MLVAVDTSSCSITKNTNNQQQQQLPDENHNQRRRKGGYAGETYASTVRRHLTYASMAHRLESVKKPTLKSISSSATVKSKQI</sequence>
<dbReference type="Proteomes" id="UP000663829">
    <property type="component" value="Unassembled WGS sequence"/>
</dbReference>
<dbReference type="EMBL" id="CAJNOK010007875">
    <property type="protein sequence ID" value="CAF1047329.1"/>
    <property type="molecule type" value="Genomic_DNA"/>
</dbReference>
<comment type="caution">
    <text evidence="3">The sequence shown here is derived from an EMBL/GenBank/DDBJ whole genome shotgun (WGS) entry which is preliminary data.</text>
</comment>
<accession>A0A815R040</accession>
<dbReference type="Proteomes" id="UP000681722">
    <property type="component" value="Unassembled WGS sequence"/>
</dbReference>
<dbReference type="EMBL" id="CAJOBC010085971">
    <property type="protein sequence ID" value="CAF4338103.1"/>
    <property type="molecule type" value="Genomic_DNA"/>
</dbReference>
<evidence type="ECO:0000313" key="3">
    <source>
        <dbReference type="EMBL" id="CAF1470082.1"/>
    </source>
</evidence>
<gene>
    <name evidence="3" type="ORF">GPM918_LOCUS35430</name>
    <name evidence="2" type="ORF">OVA965_LOCUS16792</name>
    <name evidence="5" type="ORF">SRO942_LOCUS36148</name>
    <name evidence="4" type="ORF">TMI583_LOCUS16802</name>
</gene>
<keyword evidence="6" id="KW-1185">Reference proteome</keyword>
<dbReference type="Proteomes" id="UP000682733">
    <property type="component" value="Unassembled WGS sequence"/>
</dbReference>
<dbReference type="EMBL" id="CAJOBA010007887">
    <property type="protein sequence ID" value="CAF3815107.1"/>
    <property type="molecule type" value="Genomic_DNA"/>
</dbReference>
<name>A0A815R040_9BILA</name>
<feature type="region of interest" description="Disordered" evidence="1">
    <location>
        <begin position="1"/>
        <end position="41"/>
    </location>
</feature>